<protein>
    <submittedName>
        <fullName evidence="1">Uncharacterized protein</fullName>
    </submittedName>
</protein>
<evidence type="ECO:0000313" key="2">
    <source>
        <dbReference type="Proteomes" id="UP001055879"/>
    </source>
</evidence>
<gene>
    <name evidence="1" type="ORF">L6452_02307</name>
</gene>
<reference evidence="2" key="1">
    <citation type="journal article" date="2022" name="Mol. Ecol. Resour.">
        <title>The genomes of chicory, endive, great burdock and yacon provide insights into Asteraceae palaeo-polyploidization history and plant inulin production.</title>
        <authorList>
            <person name="Fan W."/>
            <person name="Wang S."/>
            <person name="Wang H."/>
            <person name="Wang A."/>
            <person name="Jiang F."/>
            <person name="Liu H."/>
            <person name="Zhao H."/>
            <person name="Xu D."/>
            <person name="Zhang Y."/>
        </authorList>
    </citation>
    <scope>NUCLEOTIDE SEQUENCE [LARGE SCALE GENOMIC DNA]</scope>
    <source>
        <strain evidence="2">cv. Niubang</strain>
    </source>
</reference>
<dbReference type="EMBL" id="CM042047">
    <property type="protein sequence ID" value="KAI3771149.1"/>
    <property type="molecule type" value="Genomic_DNA"/>
</dbReference>
<reference evidence="1 2" key="2">
    <citation type="journal article" date="2022" name="Mol. Ecol. Resour.">
        <title>The genomes of chicory, endive, great burdock and yacon provide insights into Asteraceae paleo-polyploidization history and plant inulin production.</title>
        <authorList>
            <person name="Fan W."/>
            <person name="Wang S."/>
            <person name="Wang H."/>
            <person name="Wang A."/>
            <person name="Jiang F."/>
            <person name="Liu H."/>
            <person name="Zhao H."/>
            <person name="Xu D."/>
            <person name="Zhang Y."/>
        </authorList>
    </citation>
    <scope>NUCLEOTIDE SEQUENCE [LARGE SCALE GENOMIC DNA]</scope>
    <source>
        <strain evidence="2">cv. Niubang</strain>
    </source>
</reference>
<evidence type="ECO:0000313" key="1">
    <source>
        <dbReference type="EMBL" id="KAI3771149.1"/>
    </source>
</evidence>
<keyword evidence="2" id="KW-1185">Reference proteome</keyword>
<organism evidence="1 2">
    <name type="scientific">Arctium lappa</name>
    <name type="common">Greater burdock</name>
    <name type="synonym">Lappa major</name>
    <dbReference type="NCBI Taxonomy" id="4217"/>
    <lineage>
        <taxon>Eukaryota</taxon>
        <taxon>Viridiplantae</taxon>
        <taxon>Streptophyta</taxon>
        <taxon>Embryophyta</taxon>
        <taxon>Tracheophyta</taxon>
        <taxon>Spermatophyta</taxon>
        <taxon>Magnoliopsida</taxon>
        <taxon>eudicotyledons</taxon>
        <taxon>Gunneridae</taxon>
        <taxon>Pentapetalae</taxon>
        <taxon>asterids</taxon>
        <taxon>campanulids</taxon>
        <taxon>Asterales</taxon>
        <taxon>Asteraceae</taxon>
        <taxon>Carduoideae</taxon>
        <taxon>Cardueae</taxon>
        <taxon>Arctiinae</taxon>
        <taxon>Arctium</taxon>
    </lineage>
</organism>
<name>A0ACB9FIQ7_ARCLA</name>
<sequence>MVYASPPAMRNDDEDISIDEYTSDDDDDISIDKVTNMSSMPVFGAAAACGLFVFTHLLHLVSRTVPNSPLLAVGSSFDRVQPPLS</sequence>
<comment type="caution">
    <text evidence="1">The sequence shown here is derived from an EMBL/GenBank/DDBJ whole genome shotgun (WGS) entry which is preliminary data.</text>
</comment>
<accession>A0ACB9FIQ7</accession>
<dbReference type="Proteomes" id="UP001055879">
    <property type="component" value="Linkage Group LG01"/>
</dbReference>
<proteinExistence type="predicted"/>